<comment type="caution">
    <text evidence="4">Lacks conserved residue(s) required for the propagation of feature annotation.</text>
</comment>
<keyword evidence="2 5" id="KW-0862">Zinc</keyword>
<evidence type="ECO:0000256" key="1">
    <source>
        <dbReference type="ARBA" id="ARBA00022723"/>
    </source>
</evidence>
<reference evidence="8" key="2">
    <citation type="submission" date="2016-04" db="UniProtKB">
        <authorList>
            <consortium name="WormBaseParasite"/>
        </authorList>
    </citation>
    <scope>IDENTIFICATION</scope>
</reference>
<feature type="signal peptide" evidence="5">
    <location>
        <begin position="1"/>
        <end position="19"/>
    </location>
</feature>
<evidence type="ECO:0000259" key="6">
    <source>
        <dbReference type="PROSITE" id="PS51864"/>
    </source>
</evidence>
<proteinExistence type="predicted"/>
<reference evidence="7" key="1">
    <citation type="submission" date="2012-09" db="EMBL/GenBank/DDBJ databases">
        <authorList>
            <person name="Martin A.A."/>
        </authorList>
    </citation>
    <scope>NUCLEOTIDE SEQUENCE</scope>
</reference>
<dbReference type="GO" id="GO:0046872">
    <property type="term" value="F:metal ion binding"/>
    <property type="evidence" value="ECO:0007669"/>
    <property type="project" value="UniProtKB-KW"/>
</dbReference>
<comment type="cofactor">
    <cofactor evidence="5">
        <name>Zn(2+)</name>
        <dbReference type="ChEBI" id="CHEBI:29105"/>
    </cofactor>
    <text evidence="5">Binds 1 zinc ion per subunit.</text>
</comment>
<dbReference type="PRINTS" id="PR00480">
    <property type="entry name" value="ASTACIN"/>
</dbReference>
<dbReference type="PANTHER" id="PTHR10127:SF891">
    <property type="entry name" value="ZINC METALLOPROTEINASE NAS-29"/>
    <property type="match status" value="1"/>
</dbReference>
<accession>A0A158PAM6</accession>
<dbReference type="Proteomes" id="UP000035642">
    <property type="component" value="Unassembled WGS sequence"/>
</dbReference>
<keyword evidence="3 5" id="KW-0482">Metalloprotease</keyword>
<evidence type="ECO:0000313" key="8">
    <source>
        <dbReference type="WBParaSite" id="ACAC_0000971301-mRNA-1"/>
    </source>
</evidence>
<keyword evidence="5" id="KW-0645">Protease</keyword>
<feature type="domain" description="Peptidase M12A" evidence="6">
    <location>
        <begin position="1"/>
        <end position="180"/>
    </location>
</feature>
<sequence length="330" mass="36780">LTYLILLTAGRALVNVLRAIAFWQSETCIDFRLHTTEQQFIQFIGNDEGCWSTVGKDDTLGRQVVSIGKGCEHGFSMNSHDTIVMPPLGSTRTLSHQNFSSISTSKLAVTTLQISRRELNTYQLPYDVGSVMHYTPKEFSSYKKIPALTTVDPYLQQTMGQLEGPSFLDVMLLNLHYNCTDRCPRSPTCQNGGFVDSRDCSRCKCPSGYGGALCDTVQTSFTKHCGGELFAHEAVRRFDITIKQIGKKKTKQCFYHLKAPEGKRVLVNIIRVQGRCIEGCWEDGVEFKMTLDPRPGSIPINLRLKLKGVFIFGHTSVITDVGTSVFISKG</sequence>
<dbReference type="AlphaFoldDB" id="A0A158PAM6"/>
<dbReference type="Gene3D" id="3.40.390.10">
    <property type="entry name" value="Collagenase (Catalytic Domain)"/>
    <property type="match status" value="1"/>
</dbReference>
<dbReference type="PROSITE" id="PS51864">
    <property type="entry name" value="ASTACIN"/>
    <property type="match status" value="1"/>
</dbReference>
<evidence type="ECO:0000256" key="5">
    <source>
        <dbReference type="RuleBase" id="RU361183"/>
    </source>
</evidence>
<evidence type="ECO:0000313" key="7">
    <source>
        <dbReference type="Proteomes" id="UP000035642"/>
    </source>
</evidence>
<evidence type="ECO:0000256" key="3">
    <source>
        <dbReference type="ARBA" id="ARBA00023049"/>
    </source>
</evidence>
<dbReference type="EC" id="3.4.24.-" evidence="5"/>
<dbReference type="PROSITE" id="PS00022">
    <property type="entry name" value="EGF_1"/>
    <property type="match status" value="1"/>
</dbReference>
<keyword evidence="5" id="KW-0378">Hydrolase</keyword>
<evidence type="ECO:0000256" key="2">
    <source>
        <dbReference type="ARBA" id="ARBA00022833"/>
    </source>
</evidence>
<name>A0A158PAM6_ANGCA</name>
<keyword evidence="7" id="KW-1185">Reference proteome</keyword>
<dbReference type="InterPro" id="IPR001506">
    <property type="entry name" value="Peptidase_M12A"/>
</dbReference>
<feature type="chain" id="PRO_5007360057" description="Metalloendopeptidase" evidence="5">
    <location>
        <begin position="20"/>
        <end position="330"/>
    </location>
</feature>
<dbReference type="PROSITE" id="PS01186">
    <property type="entry name" value="EGF_2"/>
    <property type="match status" value="1"/>
</dbReference>
<dbReference type="WBParaSite" id="ACAC_0000971301-mRNA-1">
    <property type="protein sequence ID" value="ACAC_0000971301-mRNA-1"/>
    <property type="gene ID" value="ACAC_0000971301"/>
</dbReference>
<dbReference type="SUPFAM" id="SSF55486">
    <property type="entry name" value="Metalloproteases ('zincins'), catalytic domain"/>
    <property type="match status" value="1"/>
</dbReference>
<dbReference type="GO" id="GO:0006508">
    <property type="term" value="P:proteolysis"/>
    <property type="evidence" value="ECO:0007669"/>
    <property type="project" value="UniProtKB-KW"/>
</dbReference>
<keyword evidence="1 5" id="KW-0479">Metal-binding</keyword>
<dbReference type="Pfam" id="PF01400">
    <property type="entry name" value="Astacin"/>
    <property type="match status" value="1"/>
</dbReference>
<organism evidence="7 8">
    <name type="scientific">Angiostrongylus cantonensis</name>
    <name type="common">Rat lungworm</name>
    <dbReference type="NCBI Taxonomy" id="6313"/>
    <lineage>
        <taxon>Eukaryota</taxon>
        <taxon>Metazoa</taxon>
        <taxon>Ecdysozoa</taxon>
        <taxon>Nematoda</taxon>
        <taxon>Chromadorea</taxon>
        <taxon>Rhabditida</taxon>
        <taxon>Rhabditina</taxon>
        <taxon>Rhabditomorpha</taxon>
        <taxon>Strongyloidea</taxon>
        <taxon>Metastrongylidae</taxon>
        <taxon>Angiostrongylus</taxon>
    </lineage>
</organism>
<protein>
    <recommendedName>
        <fullName evidence="5">Metalloendopeptidase</fullName>
        <ecNumber evidence="5">3.4.24.-</ecNumber>
    </recommendedName>
</protein>
<keyword evidence="5" id="KW-0732">Signal</keyword>
<dbReference type="STRING" id="6313.A0A158PAM6"/>
<dbReference type="InterPro" id="IPR000742">
    <property type="entry name" value="EGF"/>
</dbReference>
<dbReference type="GO" id="GO:0004222">
    <property type="term" value="F:metalloendopeptidase activity"/>
    <property type="evidence" value="ECO:0007669"/>
    <property type="project" value="UniProtKB-UniRule"/>
</dbReference>
<dbReference type="PANTHER" id="PTHR10127">
    <property type="entry name" value="DISCOIDIN, CUB, EGF, LAMININ , AND ZINC METALLOPROTEASE DOMAIN CONTAINING"/>
    <property type="match status" value="1"/>
</dbReference>
<dbReference type="InterPro" id="IPR024079">
    <property type="entry name" value="MetalloPept_cat_dom_sf"/>
</dbReference>
<evidence type="ECO:0000256" key="4">
    <source>
        <dbReference type="PROSITE-ProRule" id="PRU01211"/>
    </source>
</evidence>